<feature type="domain" description="Protein kinase" evidence="8">
    <location>
        <begin position="1"/>
        <end position="249"/>
    </location>
</feature>
<keyword evidence="4" id="KW-0547">Nucleotide-binding</keyword>
<feature type="region of interest" description="Disordered" evidence="7">
    <location>
        <begin position="258"/>
        <end position="317"/>
    </location>
</feature>
<evidence type="ECO:0000256" key="3">
    <source>
        <dbReference type="ARBA" id="ARBA00022679"/>
    </source>
</evidence>
<evidence type="ECO:0000256" key="7">
    <source>
        <dbReference type="SAM" id="MobiDB-lite"/>
    </source>
</evidence>
<dbReference type="EC" id="2.7.11.1" evidence="1"/>
<dbReference type="Proteomes" id="UP000011991">
    <property type="component" value="Unassembled WGS sequence"/>
</dbReference>
<dbReference type="FunFam" id="1.10.510.10:FF:000021">
    <property type="entry name" value="Serine/threonine protein kinase"/>
    <property type="match status" value="1"/>
</dbReference>
<dbReference type="PANTHER" id="PTHR43289">
    <property type="entry name" value="MITOGEN-ACTIVATED PROTEIN KINASE KINASE KINASE 20-RELATED"/>
    <property type="match status" value="1"/>
</dbReference>
<keyword evidence="3 9" id="KW-0808">Transferase</keyword>
<evidence type="ECO:0000256" key="4">
    <source>
        <dbReference type="ARBA" id="ARBA00022741"/>
    </source>
</evidence>
<proteinExistence type="predicted"/>
<dbReference type="GO" id="GO:0004674">
    <property type="term" value="F:protein serine/threonine kinase activity"/>
    <property type="evidence" value="ECO:0007669"/>
    <property type="project" value="UniProtKB-KW"/>
</dbReference>
<keyword evidence="10" id="KW-1185">Reference proteome</keyword>
<feature type="compositionally biased region" description="Polar residues" evidence="7">
    <location>
        <begin position="364"/>
        <end position="379"/>
    </location>
</feature>
<evidence type="ECO:0000313" key="9">
    <source>
        <dbReference type="EMBL" id="EMI22676.1"/>
    </source>
</evidence>
<reference evidence="9 10" key="1">
    <citation type="journal article" date="2013" name="Mar. Genomics">
        <title>Expression of sulfatases in Rhodopirellula baltica and the diversity of sulfatases in the genus Rhodopirellula.</title>
        <authorList>
            <person name="Wegner C.E."/>
            <person name="Richter-Heitmann T."/>
            <person name="Klindworth A."/>
            <person name="Klockow C."/>
            <person name="Richter M."/>
            <person name="Achstetter T."/>
            <person name="Glockner F.O."/>
            <person name="Harder J."/>
        </authorList>
    </citation>
    <scope>NUCLEOTIDE SEQUENCE [LARGE SCALE GENOMIC DNA]</scope>
    <source>
        <strain evidence="9 10">SM1</strain>
    </source>
</reference>
<keyword evidence="6" id="KW-0067">ATP-binding</keyword>
<feature type="non-terminal residue" evidence="9">
    <location>
        <position position="511"/>
    </location>
</feature>
<feature type="region of interest" description="Disordered" evidence="7">
    <location>
        <begin position="340"/>
        <end position="387"/>
    </location>
</feature>
<dbReference type="PANTHER" id="PTHR43289:SF6">
    <property type="entry name" value="SERINE_THREONINE-PROTEIN KINASE NEKL-3"/>
    <property type="match status" value="1"/>
</dbReference>
<dbReference type="SUPFAM" id="SSF56112">
    <property type="entry name" value="Protein kinase-like (PK-like)"/>
    <property type="match status" value="1"/>
</dbReference>
<dbReference type="GO" id="GO:0005524">
    <property type="term" value="F:ATP binding"/>
    <property type="evidence" value="ECO:0007669"/>
    <property type="project" value="UniProtKB-KW"/>
</dbReference>
<keyword evidence="2 9" id="KW-0723">Serine/threonine-protein kinase</keyword>
<gene>
    <name evidence="9" type="ORF">RMSM_00395</name>
</gene>
<evidence type="ECO:0000256" key="6">
    <source>
        <dbReference type="ARBA" id="ARBA00022840"/>
    </source>
</evidence>
<organism evidence="9 10">
    <name type="scientific">Rhodopirellula maiorica SM1</name>
    <dbReference type="NCBI Taxonomy" id="1265738"/>
    <lineage>
        <taxon>Bacteria</taxon>
        <taxon>Pseudomonadati</taxon>
        <taxon>Planctomycetota</taxon>
        <taxon>Planctomycetia</taxon>
        <taxon>Pirellulales</taxon>
        <taxon>Pirellulaceae</taxon>
        <taxon>Novipirellula</taxon>
    </lineage>
</organism>
<sequence length="511" mass="56057">MGAVYVGVHEHSGEKVAVKLIATHVADEPRFRRRFNSEVETLKRLRHPGIVRLIGYGEEDGQLFYSMELVEGESLQQRIRRQKRIHWQAAIDIAIEICGALKHAHDFGVIHRDLKPANLILSTSGEVKLVDFGIAKLFGFGEQTLAGSILGTADYMAPEQADSSGVSVRTDLYALGSVLYAMLTGRPPFPGKRTTEVIEALRRDRPVPLELIDSELPEALCELVHQLLEKDPADRPPTALSVMNRLKAMRAGLLRQQTLPDHSMPTAHAVPGRDQPAAKPTGESTEKTDAGGHDTTGLSVNPMSNERPPSDEIRTADLGNPLVSENAKPQYPATVASQNTVVSDPPTNADDVAETPAEPVSRPTHFQSVDNESQQTSGRSAAETPTEHWKQAVSISLMTAVLIAGVILFFKAAEQPTADELYQVIAEHSEAENAGEARLEMDQFIKRFPNDPRYETVNHLRQSIDLQRLLRRLSVQAKLDISPLSAAEQGFLDAMKGRQQDPVGASSRLTQ</sequence>
<dbReference type="CDD" id="cd14014">
    <property type="entry name" value="STKc_PknB_like"/>
    <property type="match status" value="1"/>
</dbReference>
<dbReference type="SMART" id="SM00220">
    <property type="entry name" value="S_TKc"/>
    <property type="match status" value="1"/>
</dbReference>
<dbReference type="AlphaFoldDB" id="M5RTZ1"/>
<dbReference type="PROSITE" id="PS50011">
    <property type="entry name" value="PROTEIN_KINASE_DOM"/>
    <property type="match status" value="1"/>
</dbReference>
<dbReference type="Gene3D" id="3.30.200.20">
    <property type="entry name" value="Phosphorylase Kinase, domain 1"/>
    <property type="match status" value="1"/>
</dbReference>
<dbReference type="Pfam" id="PF00069">
    <property type="entry name" value="Pkinase"/>
    <property type="match status" value="1"/>
</dbReference>
<comment type="caution">
    <text evidence="9">The sequence shown here is derived from an EMBL/GenBank/DDBJ whole genome shotgun (WGS) entry which is preliminary data.</text>
</comment>
<dbReference type="InterPro" id="IPR000719">
    <property type="entry name" value="Prot_kinase_dom"/>
</dbReference>
<evidence type="ECO:0000256" key="5">
    <source>
        <dbReference type="ARBA" id="ARBA00022777"/>
    </source>
</evidence>
<dbReference type="Gene3D" id="1.10.510.10">
    <property type="entry name" value="Transferase(Phosphotransferase) domain 1"/>
    <property type="match status" value="1"/>
</dbReference>
<evidence type="ECO:0000313" key="10">
    <source>
        <dbReference type="Proteomes" id="UP000011991"/>
    </source>
</evidence>
<evidence type="ECO:0000259" key="8">
    <source>
        <dbReference type="PROSITE" id="PS50011"/>
    </source>
</evidence>
<dbReference type="InterPro" id="IPR008271">
    <property type="entry name" value="Ser/Thr_kinase_AS"/>
</dbReference>
<evidence type="ECO:0000256" key="2">
    <source>
        <dbReference type="ARBA" id="ARBA00022527"/>
    </source>
</evidence>
<evidence type="ECO:0000256" key="1">
    <source>
        <dbReference type="ARBA" id="ARBA00012513"/>
    </source>
</evidence>
<keyword evidence="5 9" id="KW-0418">Kinase</keyword>
<dbReference type="EMBL" id="ANOG01000058">
    <property type="protein sequence ID" value="EMI22676.1"/>
    <property type="molecule type" value="Genomic_DNA"/>
</dbReference>
<accession>M5RTZ1</accession>
<protein>
    <recommendedName>
        <fullName evidence="1">non-specific serine/threonine protein kinase</fullName>
        <ecNumber evidence="1">2.7.11.1</ecNumber>
    </recommendedName>
</protein>
<dbReference type="PROSITE" id="PS00108">
    <property type="entry name" value="PROTEIN_KINASE_ST"/>
    <property type="match status" value="1"/>
</dbReference>
<name>M5RTZ1_9BACT</name>
<dbReference type="InterPro" id="IPR011009">
    <property type="entry name" value="Kinase-like_dom_sf"/>
</dbReference>